<feature type="signal peptide" evidence="1">
    <location>
        <begin position="1"/>
        <end position="26"/>
    </location>
</feature>
<evidence type="ECO:0000256" key="1">
    <source>
        <dbReference type="SAM" id="SignalP"/>
    </source>
</evidence>
<dbReference type="EMBL" id="JBBLXS010000004">
    <property type="protein sequence ID" value="MEK0183354.1"/>
    <property type="molecule type" value="Genomic_DNA"/>
</dbReference>
<accession>A0ABU8YG74</accession>
<sequence>MKNLLKQIIPSLWLAASFGFPVAVSAQVVTPSQIQQINSGLFRSNSQDFFLRGNRQLEQEIKVLSKQRLNSEVKILEIEKKKRSESCNPEFQISSRNFDTINKCRTDS</sequence>
<protein>
    <submittedName>
        <fullName evidence="2">Uncharacterized protein</fullName>
    </submittedName>
</protein>
<keyword evidence="3" id="KW-1185">Reference proteome</keyword>
<evidence type="ECO:0000313" key="3">
    <source>
        <dbReference type="Proteomes" id="UP001384579"/>
    </source>
</evidence>
<name>A0ABU8YG74_9CYAN</name>
<organism evidence="2 3">
    <name type="scientific">Microcoleus anatoxicus PTRS2</name>
    <dbReference type="NCBI Taxonomy" id="2705321"/>
    <lineage>
        <taxon>Bacteria</taxon>
        <taxon>Bacillati</taxon>
        <taxon>Cyanobacteriota</taxon>
        <taxon>Cyanophyceae</taxon>
        <taxon>Oscillatoriophycideae</taxon>
        <taxon>Oscillatoriales</taxon>
        <taxon>Microcoleaceae</taxon>
        <taxon>Microcoleus</taxon>
        <taxon>Microcoleus anatoxicus</taxon>
    </lineage>
</organism>
<dbReference type="RefSeq" id="WP_340517700.1">
    <property type="nucleotide sequence ID" value="NZ_JBBLXS010000004.1"/>
</dbReference>
<comment type="caution">
    <text evidence="2">The sequence shown here is derived from an EMBL/GenBank/DDBJ whole genome shotgun (WGS) entry which is preliminary data.</text>
</comment>
<proteinExistence type="predicted"/>
<evidence type="ECO:0000313" key="2">
    <source>
        <dbReference type="EMBL" id="MEK0183354.1"/>
    </source>
</evidence>
<keyword evidence="1" id="KW-0732">Signal</keyword>
<feature type="chain" id="PRO_5045609684" evidence="1">
    <location>
        <begin position="27"/>
        <end position="108"/>
    </location>
</feature>
<reference evidence="2 3" key="1">
    <citation type="journal article" date="2020" name="Harmful Algae">
        <title>Molecular and morphological characterization of a novel dihydroanatoxin-a producing Microcoleus species (cyanobacteria) from the Russian River, California, USA.</title>
        <authorList>
            <person name="Conklin K.Y."/>
            <person name="Stancheva R."/>
            <person name="Otten T.G."/>
            <person name="Fadness R."/>
            <person name="Boyer G.L."/>
            <person name="Read B."/>
            <person name="Zhang X."/>
            <person name="Sheath R.G."/>
        </authorList>
    </citation>
    <scope>NUCLEOTIDE SEQUENCE [LARGE SCALE GENOMIC DNA]</scope>
    <source>
        <strain evidence="2 3">PTRS2</strain>
    </source>
</reference>
<gene>
    <name evidence="2" type="ORF">WMG39_00660</name>
</gene>
<dbReference type="Proteomes" id="UP001384579">
    <property type="component" value="Unassembled WGS sequence"/>
</dbReference>